<dbReference type="VEuPathDB" id="TrichDB:TVAG_384070"/>
<gene>
    <name evidence="3" type="ORF">TVAG_384070</name>
</gene>
<dbReference type="VEuPathDB" id="TrichDB:TVAGG3_0480970"/>
<evidence type="ECO:0000313" key="3">
    <source>
        <dbReference type="EMBL" id="EAY01668.1"/>
    </source>
</evidence>
<evidence type="ECO:0000313" key="4">
    <source>
        <dbReference type="Proteomes" id="UP000001542"/>
    </source>
</evidence>
<organism evidence="3 4">
    <name type="scientific">Trichomonas vaginalis (strain ATCC PRA-98 / G3)</name>
    <dbReference type="NCBI Taxonomy" id="412133"/>
    <lineage>
        <taxon>Eukaryota</taxon>
        <taxon>Metamonada</taxon>
        <taxon>Parabasalia</taxon>
        <taxon>Trichomonadida</taxon>
        <taxon>Trichomonadidae</taxon>
        <taxon>Trichomonas</taxon>
    </lineage>
</organism>
<dbReference type="PANTHER" id="PTHR24129">
    <property type="entry name" value="ANKYCORBIN"/>
    <property type="match status" value="1"/>
</dbReference>
<evidence type="ECO:0000256" key="2">
    <source>
        <dbReference type="ARBA" id="ARBA00023054"/>
    </source>
</evidence>
<evidence type="ECO:0000256" key="1">
    <source>
        <dbReference type="ARBA" id="ARBA00022737"/>
    </source>
</evidence>
<name>A2F0A6_TRIV3</name>
<keyword evidence="2" id="KW-0175">Coiled coil</keyword>
<protein>
    <recommendedName>
        <fullName evidence="5">DUF3447 domain-containing protein</fullName>
    </recommendedName>
</protein>
<evidence type="ECO:0008006" key="5">
    <source>
        <dbReference type="Google" id="ProtNLM"/>
    </source>
</evidence>
<dbReference type="InterPro" id="IPR002110">
    <property type="entry name" value="Ankyrin_rpt"/>
</dbReference>
<proteinExistence type="predicted"/>
<dbReference type="EMBL" id="DS113560">
    <property type="protein sequence ID" value="EAY01668.1"/>
    <property type="molecule type" value="Genomic_DNA"/>
</dbReference>
<dbReference type="AlphaFoldDB" id="A2F0A6"/>
<dbReference type="InterPro" id="IPR036770">
    <property type="entry name" value="Ankyrin_rpt-contain_sf"/>
</dbReference>
<sequence>MRGYLLYNPNNDKFFSIKEILKYYYTRTIIHAILTKQLTDEDINLIAEFIKDKLFSENGRNPKALFNCFDLRAVFMREEIYNAFDIYTLIEFALNLKKFDVISVKVLNHLITRKFEDQDKAFLFILLPINKEVYNYIIFRREIINDSCLILYSIRSNTQIVEKGTPLEDPYVEELFQLDVKFNYEILFDYKVTKRALTKSLMASIHAKNIDAVNFLISKGVPVNIIIDSQTPLQYSISQSFIPGIEALLNHGASLEFNGTQTAAVCAEISQNADIIKLICSKINIKYECLFSDIRKIHVSKINQSSIPPLKEDIIKSVNIINSNKQSSFGLSLNFINNNNNSFPDEIIFGMFRNLVIGKRDNTNLFNTIKSEMLIGKTFNNPLRIITMFAPVDLTSIQHLFAHQMKEEMEFQSKLVKKYGTLS</sequence>
<dbReference type="PANTHER" id="PTHR24129:SF2">
    <property type="entry name" value="DUF3447 DOMAIN-CONTAINING PROTEIN"/>
    <property type="match status" value="1"/>
</dbReference>
<dbReference type="RefSeq" id="XP_001314261.1">
    <property type="nucleotide sequence ID" value="XM_001314245.1"/>
</dbReference>
<dbReference type="SMR" id="A2F0A6"/>
<dbReference type="InterPro" id="IPR042420">
    <property type="entry name" value="RAI14/UACA"/>
</dbReference>
<dbReference type="Gene3D" id="1.25.40.20">
    <property type="entry name" value="Ankyrin repeat-containing domain"/>
    <property type="match status" value="1"/>
</dbReference>
<reference evidence="3" key="1">
    <citation type="submission" date="2006-10" db="EMBL/GenBank/DDBJ databases">
        <authorList>
            <person name="Amadeo P."/>
            <person name="Zhao Q."/>
            <person name="Wortman J."/>
            <person name="Fraser-Liggett C."/>
            <person name="Carlton J."/>
        </authorList>
    </citation>
    <scope>NUCLEOTIDE SEQUENCE</scope>
    <source>
        <strain evidence="3">G3</strain>
    </source>
</reference>
<keyword evidence="4" id="KW-1185">Reference proteome</keyword>
<dbReference type="Proteomes" id="UP000001542">
    <property type="component" value="Unassembled WGS sequence"/>
</dbReference>
<keyword evidence="1" id="KW-0677">Repeat</keyword>
<reference evidence="3" key="2">
    <citation type="journal article" date="2007" name="Science">
        <title>Draft genome sequence of the sexually transmitted pathogen Trichomonas vaginalis.</title>
        <authorList>
            <person name="Carlton J.M."/>
            <person name="Hirt R.P."/>
            <person name="Silva J.C."/>
            <person name="Delcher A.L."/>
            <person name="Schatz M."/>
            <person name="Zhao Q."/>
            <person name="Wortman J.R."/>
            <person name="Bidwell S.L."/>
            <person name="Alsmark U.C.M."/>
            <person name="Besteiro S."/>
            <person name="Sicheritz-Ponten T."/>
            <person name="Noel C.J."/>
            <person name="Dacks J.B."/>
            <person name="Foster P.G."/>
            <person name="Simillion C."/>
            <person name="Van de Peer Y."/>
            <person name="Miranda-Saavedra D."/>
            <person name="Barton G.J."/>
            <person name="Westrop G.D."/>
            <person name="Mueller S."/>
            <person name="Dessi D."/>
            <person name="Fiori P.L."/>
            <person name="Ren Q."/>
            <person name="Paulsen I."/>
            <person name="Zhang H."/>
            <person name="Bastida-Corcuera F.D."/>
            <person name="Simoes-Barbosa A."/>
            <person name="Brown M.T."/>
            <person name="Hayes R.D."/>
            <person name="Mukherjee M."/>
            <person name="Okumura C.Y."/>
            <person name="Schneider R."/>
            <person name="Smith A.J."/>
            <person name="Vanacova S."/>
            <person name="Villalvazo M."/>
            <person name="Haas B.J."/>
            <person name="Pertea M."/>
            <person name="Feldblyum T.V."/>
            <person name="Utterback T.R."/>
            <person name="Shu C.L."/>
            <person name="Osoegawa K."/>
            <person name="de Jong P.J."/>
            <person name="Hrdy I."/>
            <person name="Horvathova L."/>
            <person name="Zubacova Z."/>
            <person name="Dolezal P."/>
            <person name="Malik S.B."/>
            <person name="Logsdon J.M. Jr."/>
            <person name="Henze K."/>
            <person name="Gupta A."/>
            <person name="Wang C.C."/>
            <person name="Dunne R.L."/>
            <person name="Upcroft J.A."/>
            <person name="Upcroft P."/>
            <person name="White O."/>
            <person name="Salzberg S.L."/>
            <person name="Tang P."/>
            <person name="Chiu C.-H."/>
            <person name="Lee Y.-S."/>
            <person name="Embley T.M."/>
            <person name="Coombs G.H."/>
            <person name="Mottram J.C."/>
            <person name="Tachezy J."/>
            <person name="Fraser-Liggett C.M."/>
            <person name="Johnson P.J."/>
        </authorList>
    </citation>
    <scope>NUCLEOTIDE SEQUENCE [LARGE SCALE GENOMIC DNA]</scope>
    <source>
        <strain evidence="3">G3</strain>
    </source>
</reference>
<accession>A2F0A6</accession>
<dbReference type="SUPFAM" id="SSF48403">
    <property type="entry name" value="Ankyrin repeat"/>
    <property type="match status" value="1"/>
</dbReference>
<dbReference type="InParanoid" id="A2F0A6"/>
<dbReference type="GO" id="GO:0003779">
    <property type="term" value="F:actin binding"/>
    <property type="evidence" value="ECO:0007669"/>
    <property type="project" value="InterPro"/>
</dbReference>
<dbReference type="Pfam" id="PF12796">
    <property type="entry name" value="Ank_2"/>
    <property type="match status" value="1"/>
</dbReference>
<dbReference type="KEGG" id="tva:4759495"/>